<dbReference type="PROSITE" id="PS50404">
    <property type="entry name" value="GST_NTER"/>
    <property type="match status" value="1"/>
</dbReference>
<protein>
    <recommendedName>
        <fullName evidence="2">glutathione transferase</fullName>
        <ecNumber evidence="2">2.5.1.18</ecNumber>
    </recommendedName>
</protein>
<dbReference type="PANTHER" id="PTHR11571:SF224">
    <property type="entry name" value="HEMATOPOIETIC PROSTAGLANDIN D SYNTHASE"/>
    <property type="match status" value="1"/>
</dbReference>
<comment type="similarity">
    <text evidence="1">Belongs to the GST superfamily.</text>
</comment>
<dbReference type="GO" id="GO:0004364">
    <property type="term" value="F:glutathione transferase activity"/>
    <property type="evidence" value="ECO:0007669"/>
    <property type="project" value="UniProtKB-EC"/>
</dbReference>
<dbReference type="InterPro" id="IPR004045">
    <property type="entry name" value="Glutathione_S-Trfase_N"/>
</dbReference>
<evidence type="ECO:0000256" key="1">
    <source>
        <dbReference type="ARBA" id="ARBA00007409"/>
    </source>
</evidence>
<dbReference type="CDD" id="cd03039">
    <property type="entry name" value="GST_N_Sigma_like"/>
    <property type="match status" value="1"/>
</dbReference>
<dbReference type="SFLD" id="SFLDG00363">
    <property type="entry name" value="AMPS_(cytGST):_Alpha-__Mu-__Pi"/>
    <property type="match status" value="1"/>
</dbReference>
<keyword evidence="4 8" id="KW-0808">Transferase</keyword>
<comment type="catalytic activity">
    <reaction evidence="5">
        <text>RX + glutathione = an S-substituted glutathione + a halide anion + H(+)</text>
        <dbReference type="Rhea" id="RHEA:16437"/>
        <dbReference type="ChEBI" id="CHEBI:15378"/>
        <dbReference type="ChEBI" id="CHEBI:16042"/>
        <dbReference type="ChEBI" id="CHEBI:17792"/>
        <dbReference type="ChEBI" id="CHEBI:57925"/>
        <dbReference type="ChEBI" id="CHEBI:90779"/>
        <dbReference type="EC" id="2.5.1.18"/>
    </reaction>
</comment>
<evidence type="ECO:0000313" key="8">
    <source>
        <dbReference type="EMBL" id="AYN44485.1"/>
    </source>
</evidence>
<dbReference type="CDD" id="cd03192">
    <property type="entry name" value="GST_C_Sigma_like"/>
    <property type="match status" value="1"/>
</dbReference>
<dbReference type="EC" id="2.5.1.18" evidence="2"/>
<keyword evidence="3" id="KW-0273">Eye lens protein</keyword>
<dbReference type="GO" id="GO:0005212">
    <property type="term" value="F:structural constituent of eye lens"/>
    <property type="evidence" value="ECO:0007669"/>
    <property type="project" value="UniProtKB-KW"/>
</dbReference>
<dbReference type="SFLD" id="SFLDG01205">
    <property type="entry name" value="AMPS.1"/>
    <property type="match status" value="1"/>
</dbReference>
<dbReference type="Gene3D" id="1.20.1050.10">
    <property type="match status" value="1"/>
</dbReference>
<evidence type="ECO:0000256" key="3">
    <source>
        <dbReference type="ARBA" id="ARBA00022613"/>
    </source>
</evidence>
<reference evidence="8" key="1">
    <citation type="journal article" date="2018" name="Comp. Biochem. Physiol. Part D Genomics Proteomics">
        <title>Genome-wide identification of the entire 90 glutathione S-transferase (GST) subfamily genes in four rotifer Brachionus species and transcriptional modulation in response to endocrine disrupting chemicals.</title>
        <authorList>
            <person name="Park J.C."/>
            <person name="Kim D.H."/>
            <person name="Lee M.C."/>
            <person name="Han J."/>
            <person name="Kim H.J."/>
            <person name="Hagiwara A."/>
            <person name="Hwang U.K."/>
            <person name="Park H.G."/>
            <person name="Lee J.S."/>
        </authorList>
    </citation>
    <scope>NUCLEOTIDE SEQUENCE</scope>
</reference>
<accession>A0A3G2JSD2</accession>
<dbReference type="SUPFAM" id="SSF52833">
    <property type="entry name" value="Thioredoxin-like"/>
    <property type="match status" value="1"/>
</dbReference>
<reference evidence="8" key="2">
    <citation type="submission" date="2018-04" db="EMBL/GenBank/DDBJ databases">
        <authorList>
            <person name="Lee J.-S."/>
        </authorList>
    </citation>
    <scope>NUCLEOTIDE SEQUENCE</scope>
</reference>
<evidence type="ECO:0000256" key="4">
    <source>
        <dbReference type="ARBA" id="ARBA00022679"/>
    </source>
</evidence>
<name>A0A3G2JSD2_9BILA</name>
<dbReference type="InterPro" id="IPR036282">
    <property type="entry name" value="Glutathione-S-Trfase_C_sf"/>
</dbReference>
<dbReference type="AlphaFoldDB" id="A0A3G2JSD2"/>
<dbReference type="InterPro" id="IPR040079">
    <property type="entry name" value="Glutathione_S-Trfase"/>
</dbReference>
<dbReference type="InterPro" id="IPR004046">
    <property type="entry name" value="GST_C"/>
</dbReference>
<dbReference type="InterPro" id="IPR010987">
    <property type="entry name" value="Glutathione-S-Trfase_C-like"/>
</dbReference>
<sequence>MPSYKLTYFNGRGRAELTRLIFAAAGAQFEDERVADWPGTAKADAPLGQLPYLTVDGVKVPQSLAFARLVARRFNMTGSDDLEQAKTDAVVDSVSDLQNAYYLKVFKAKEDRDAVVAQFLAEDAVSHLEKVEKIVTLYGTEGYSVGSSLTWSDLHLFDVTSTVMTLNANLLDKYPRIQAVRKTVESNEKVSAYLKSRPETPF</sequence>
<dbReference type="PANTHER" id="PTHR11571">
    <property type="entry name" value="GLUTATHIONE S-TRANSFERASE"/>
    <property type="match status" value="1"/>
</dbReference>
<dbReference type="Pfam" id="PF02798">
    <property type="entry name" value="GST_N"/>
    <property type="match status" value="1"/>
</dbReference>
<evidence type="ECO:0000259" key="6">
    <source>
        <dbReference type="PROSITE" id="PS50404"/>
    </source>
</evidence>
<dbReference type="Pfam" id="PF14497">
    <property type="entry name" value="GST_C_3"/>
    <property type="match status" value="1"/>
</dbReference>
<feature type="domain" description="GST C-terminal" evidence="7">
    <location>
        <begin position="80"/>
        <end position="202"/>
    </location>
</feature>
<proteinExistence type="evidence at transcript level"/>
<evidence type="ECO:0000256" key="2">
    <source>
        <dbReference type="ARBA" id="ARBA00012452"/>
    </source>
</evidence>
<evidence type="ECO:0000259" key="7">
    <source>
        <dbReference type="PROSITE" id="PS50405"/>
    </source>
</evidence>
<dbReference type="GO" id="GO:0006749">
    <property type="term" value="P:glutathione metabolic process"/>
    <property type="evidence" value="ECO:0007669"/>
    <property type="project" value="TreeGrafter"/>
</dbReference>
<dbReference type="Gene3D" id="3.40.30.10">
    <property type="entry name" value="Glutaredoxin"/>
    <property type="match status" value="1"/>
</dbReference>
<dbReference type="SFLD" id="SFLDS00019">
    <property type="entry name" value="Glutathione_Transferase_(cytos"/>
    <property type="match status" value="1"/>
</dbReference>
<dbReference type="InterPro" id="IPR036249">
    <property type="entry name" value="Thioredoxin-like_sf"/>
</dbReference>
<dbReference type="PROSITE" id="PS50405">
    <property type="entry name" value="GST_CTER"/>
    <property type="match status" value="1"/>
</dbReference>
<dbReference type="EMBL" id="MH189317">
    <property type="protein sequence ID" value="AYN44485.1"/>
    <property type="molecule type" value="mRNA"/>
</dbReference>
<organism evidence="8">
    <name type="scientific">Brachionus calyciflorus</name>
    <dbReference type="NCBI Taxonomy" id="104777"/>
    <lineage>
        <taxon>Eukaryota</taxon>
        <taxon>Metazoa</taxon>
        <taxon>Spiralia</taxon>
        <taxon>Gnathifera</taxon>
        <taxon>Rotifera</taxon>
        <taxon>Eurotatoria</taxon>
        <taxon>Monogononta</taxon>
        <taxon>Pseudotrocha</taxon>
        <taxon>Ploima</taxon>
        <taxon>Brachionidae</taxon>
        <taxon>Brachionus</taxon>
    </lineage>
</organism>
<feature type="domain" description="GST N-terminal" evidence="6">
    <location>
        <begin position="2"/>
        <end position="78"/>
    </location>
</feature>
<dbReference type="SUPFAM" id="SSF47616">
    <property type="entry name" value="GST C-terminal domain-like"/>
    <property type="match status" value="1"/>
</dbReference>
<dbReference type="InterPro" id="IPR050213">
    <property type="entry name" value="GST_superfamily"/>
</dbReference>
<evidence type="ECO:0000256" key="5">
    <source>
        <dbReference type="ARBA" id="ARBA00047960"/>
    </source>
</evidence>
<dbReference type="FunFam" id="3.40.30.10:FF:000258">
    <property type="entry name" value="Glutathione S-transferase"/>
    <property type="match status" value="1"/>
</dbReference>